<feature type="non-terminal residue" evidence="3">
    <location>
        <position position="171"/>
    </location>
</feature>
<keyword evidence="4" id="KW-1185">Reference proteome</keyword>
<gene>
    <name evidence="3" type="ORF">OBBRIDRAFT_689672</name>
</gene>
<evidence type="ECO:0000259" key="2">
    <source>
        <dbReference type="Pfam" id="PF17921"/>
    </source>
</evidence>
<dbReference type="AlphaFoldDB" id="A0A8E2ARK1"/>
<name>A0A8E2ARK1_9APHY</name>
<organism evidence="3 4">
    <name type="scientific">Obba rivulosa</name>
    <dbReference type="NCBI Taxonomy" id="1052685"/>
    <lineage>
        <taxon>Eukaryota</taxon>
        <taxon>Fungi</taxon>
        <taxon>Dikarya</taxon>
        <taxon>Basidiomycota</taxon>
        <taxon>Agaricomycotina</taxon>
        <taxon>Agaricomycetes</taxon>
        <taxon>Polyporales</taxon>
        <taxon>Gelatoporiaceae</taxon>
        <taxon>Obba</taxon>
    </lineage>
</organism>
<feature type="domain" description="Integrase zinc-binding" evidence="2">
    <location>
        <begin position="137"/>
        <end position="170"/>
    </location>
</feature>
<sequence>RVILHGPRAGRQEGASQGSEHRSPGTMSAGPKAYFSSYRRAHPTESRDFDREALPDHIPSDHLSQYSGDLISHITDSYDGIDLRHVLRGRYEDDPVFREILTNPKNHKNFFVKNGLVYVKERQSGLLCIPDVRIGGRSVRELVIRHAHSLLAHLGANKTLGLLRDNVWWKS</sequence>
<evidence type="ECO:0000313" key="3">
    <source>
        <dbReference type="EMBL" id="OCH85402.1"/>
    </source>
</evidence>
<dbReference type="OrthoDB" id="3249394at2759"/>
<dbReference type="InterPro" id="IPR041588">
    <property type="entry name" value="Integrase_H2C2"/>
</dbReference>
<dbReference type="Proteomes" id="UP000250043">
    <property type="component" value="Unassembled WGS sequence"/>
</dbReference>
<feature type="non-terminal residue" evidence="3">
    <location>
        <position position="1"/>
    </location>
</feature>
<dbReference type="EMBL" id="KV722586">
    <property type="protein sequence ID" value="OCH85402.1"/>
    <property type="molecule type" value="Genomic_DNA"/>
</dbReference>
<evidence type="ECO:0000313" key="4">
    <source>
        <dbReference type="Proteomes" id="UP000250043"/>
    </source>
</evidence>
<accession>A0A8E2ARK1</accession>
<reference evidence="3 4" key="1">
    <citation type="submission" date="2016-07" db="EMBL/GenBank/DDBJ databases">
        <title>Draft genome of the white-rot fungus Obba rivulosa 3A-2.</title>
        <authorList>
            <consortium name="DOE Joint Genome Institute"/>
            <person name="Miettinen O."/>
            <person name="Riley R."/>
            <person name="Acob R."/>
            <person name="Barry K."/>
            <person name="Cullen D."/>
            <person name="De Vries R."/>
            <person name="Hainaut M."/>
            <person name="Hatakka A."/>
            <person name="Henrissat B."/>
            <person name="Hilden K."/>
            <person name="Kuo R."/>
            <person name="Labutti K."/>
            <person name="Lipzen A."/>
            <person name="Makela M.R."/>
            <person name="Sandor L."/>
            <person name="Spatafora J.W."/>
            <person name="Grigoriev I.V."/>
            <person name="Hibbett D.S."/>
        </authorList>
    </citation>
    <scope>NUCLEOTIDE SEQUENCE [LARGE SCALE GENOMIC DNA]</scope>
    <source>
        <strain evidence="3 4">3A-2</strain>
    </source>
</reference>
<proteinExistence type="predicted"/>
<feature type="region of interest" description="Disordered" evidence="1">
    <location>
        <begin position="1"/>
        <end position="32"/>
    </location>
</feature>
<protein>
    <recommendedName>
        <fullName evidence="2">Integrase zinc-binding domain-containing protein</fullName>
    </recommendedName>
</protein>
<evidence type="ECO:0000256" key="1">
    <source>
        <dbReference type="SAM" id="MobiDB-lite"/>
    </source>
</evidence>
<dbReference type="Gene3D" id="1.10.340.70">
    <property type="match status" value="1"/>
</dbReference>
<dbReference type="Pfam" id="PF17921">
    <property type="entry name" value="Integrase_H2C2"/>
    <property type="match status" value="1"/>
</dbReference>